<sequence>MESNLKYKFKRRSKSYLDWLVYTVKSEKYYLAEGCIMNNKKGMFMH</sequence>
<keyword evidence="2" id="KW-1185">Reference proteome</keyword>
<gene>
    <name evidence="1" type="ORF">KO493_12770</name>
</gene>
<proteinExistence type="predicted"/>
<evidence type="ECO:0000313" key="2">
    <source>
        <dbReference type="Proteomes" id="UP001647509"/>
    </source>
</evidence>
<comment type="caution">
    <text evidence="1">The sequence shown here is derived from an EMBL/GenBank/DDBJ whole genome shotgun (WGS) entry which is preliminary data.</text>
</comment>
<organism evidence="1 2">
    <name type="scientific">Pseudotamlana agarivorans</name>
    <dbReference type="NCBI Taxonomy" id="481183"/>
    <lineage>
        <taxon>Bacteria</taxon>
        <taxon>Pseudomonadati</taxon>
        <taxon>Bacteroidota</taxon>
        <taxon>Flavobacteriia</taxon>
        <taxon>Flavobacteriales</taxon>
        <taxon>Flavobacteriaceae</taxon>
        <taxon>Pseudotamlana</taxon>
    </lineage>
</organism>
<protein>
    <submittedName>
        <fullName evidence="1">Uncharacterized protein</fullName>
    </submittedName>
</protein>
<accession>A0ACC5UB88</accession>
<dbReference type="EMBL" id="JAHKPD010000018">
    <property type="protein sequence ID" value="MBU2951572.1"/>
    <property type="molecule type" value="Genomic_DNA"/>
</dbReference>
<reference evidence="1" key="1">
    <citation type="submission" date="2021-05" db="EMBL/GenBank/DDBJ databases">
        <title>Draft genomes of bacteria isolated from model marine particles.</title>
        <authorList>
            <person name="Datta M.S."/>
            <person name="Schwartzman J.A."/>
            <person name="Enke T.N."/>
            <person name="Saavedra J."/>
            <person name="Cermak N."/>
            <person name="Cordero O.X."/>
        </authorList>
    </citation>
    <scope>NUCLEOTIDE SEQUENCE</scope>
    <source>
        <strain evidence="1">I2M19</strain>
    </source>
</reference>
<dbReference type="Proteomes" id="UP001647509">
    <property type="component" value="Unassembled WGS sequence"/>
</dbReference>
<evidence type="ECO:0000313" key="1">
    <source>
        <dbReference type="EMBL" id="MBU2951572.1"/>
    </source>
</evidence>
<name>A0ACC5UB88_9FLAO</name>